<comment type="similarity">
    <text evidence="1">Belongs to the peptidase S45 family.</text>
</comment>
<feature type="region of interest" description="Disordered" evidence="4">
    <location>
        <begin position="305"/>
        <end position="326"/>
    </location>
</feature>
<evidence type="ECO:0000256" key="2">
    <source>
        <dbReference type="ARBA" id="ARBA00022801"/>
    </source>
</evidence>
<reference evidence="5 6" key="1">
    <citation type="submission" date="2024-06" db="EMBL/GenBank/DDBJ databases">
        <title>The Natural Products Discovery Center: Release of the First 8490 Sequenced Strains for Exploring Actinobacteria Biosynthetic Diversity.</title>
        <authorList>
            <person name="Kalkreuter E."/>
            <person name="Kautsar S.A."/>
            <person name="Yang D."/>
            <person name="Bader C.D."/>
            <person name="Teijaro C.N."/>
            <person name="Fluegel L."/>
            <person name="Davis C.M."/>
            <person name="Simpson J.R."/>
            <person name="Lauterbach L."/>
            <person name="Steele A.D."/>
            <person name="Gui C."/>
            <person name="Meng S."/>
            <person name="Li G."/>
            <person name="Viehrig K."/>
            <person name="Ye F."/>
            <person name="Su P."/>
            <person name="Kiefer A.F."/>
            <person name="Nichols A."/>
            <person name="Cepeda A.J."/>
            <person name="Yan W."/>
            <person name="Fan B."/>
            <person name="Jiang Y."/>
            <person name="Adhikari A."/>
            <person name="Zheng C.-J."/>
            <person name="Schuster L."/>
            <person name="Cowan T.M."/>
            <person name="Smanski M.J."/>
            <person name="Chevrette M.G."/>
            <person name="De Carvalho L.P.S."/>
            <person name="Shen B."/>
        </authorList>
    </citation>
    <scope>NUCLEOTIDE SEQUENCE [LARGE SCALE GENOMIC DNA]</scope>
    <source>
        <strain evidence="5 6">NPDC048117</strain>
    </source>
</reference>
<dbReference type="RefSeq" id="WP_359270090.1">
    <property type="nucleotide sequence ID" value="NZ_JBEZNA010000012.1"/>
</dbReference>
<dbReference type="EMBL" id="JBEZNA010000012">
    <property type="protein sequence ID" value="MEU9577165.1"/>
    <property type="molecule type" value="Genomic_DNA"/>
</dbReference>
<dbReference type="InterPro" id="IPR014395">
    <property type="entry name" value="Pen/GL7ACA/AHL_acylase"/>
</dbReference>
<dbReference type="InterPro" id="IPR029055">
    <property type="entry name" value="Ntn_hydrolases_N"/>
</dbReference>
<dbReference type="PANTHER" id="PTHR34218">
    <property type="entry name" value="PEPTIDASE S45 PENICILLIN AMIDASE"/>
    <property type="match status" value="1"/>
</dbReference>
<name>A0ABV3ELU8_9ACTN</name>
<dbReference type="InterPro" id="IPR002692">
    <property type="entry name" value="S45"/>
</dbReference>
<dbReference type="Proteomes" id="UP001551584">
    <property type="component" value="Unassembled WGS sequence"/>
</dbReference>
<dbReference type="SUPFAM" id="SSF56235">
    <property type="entry name" value="N-terminal nucleophile aminohydrolases (Ntn hydrolases)"/>
    <property type="match status" value="1"/>
</dbReference>
<keyword evidence="3" id="KW-0865">Zymogen</keyword>
<keyword evidence="6" id="KW-1185">Reference proteome</keyword>
<dbReference type="PIRSF" id="PIRSF001227">
    <property type="entry name" value="Pen_acylase"/>
    <property type="match status" value="1"/>
</dbReference>
<dbReference type="Gene3D" id="2.30.120.10">
    <property type="match status" value="1"/>
</dbReference>
<dbReference type="GO" id="GO:0016787">
    <property type="term" value="F:hydrolase activity"/>
    <property type="evidence" value="ECO:0007669"/>
    <property type="project" value="UniProtKB-KW"/>
</dbReference>
<accession>A0ABV3ELU8</accession>
<evidence type="ECO:0000256" key="4">
    <source>
        <dbReference type="SAM" id="MobiDB-lite"/>
    </source>
</evidence>
<proteinExistence type="inferred from homology"/>
<dbReference type="Gene3D" id="1.10.1400.10">
    <property type="match status" value="1"/>
</dbReference>
<dbReference type="Gene3D" id="1.10.439.10">
    <property type="entry name" value="Penicillin Amidohydrolase, domain 1"/>
    <property type="match status" value="1"/>
</dbReference>
<organism evidence="5 6">
    <name type="scientific">Streptomyces chilikensis</name>
    <dbReference type="NCBI Taxonomy" id="1194079"/>
    <lineage>
        <taxon>Bacteria</taxon>
        <taxon>Bacillati</taxon>
        <taxon>Actinomycetota</taxon>
        <taxon>Actinomycetes</taxon>
        <taxon>Kitasatosporales</taxon>
        <taxon>Streptomycetaceae</taxon>
        <taxon>Streptomyces</taxon>
    </lineage>
</organism>
<dbReference type="InterPro" id="IPR023343">
    <property type="entry name" value="Penicillin_amidase_dom1"/>
</dbReference>
<evidence type="ECO:0000256" key="3">
    <source>
        <dbReference type="ARBA" id="ARBA00023145"/>
    </source>
</evidence>
<evidence type="ECO:0000313" key="6">
    <source>
        <dbReference type="Proteomes" id="UP001551584"/>
    </source>
</evidence>
<dbReference type="Pfam" id="PF01804">
    <property type="entry name" value="Penicil_amidase"/>
    <property type="match status" value="1"/>
</dbReference>
<dbReference type="Gene3D" id="3.60.20.10">
    <property type="entry name" value="Glutamine Phosphoribosylpyrophosphate, subunit 1, domain 1"/>
    <property type="match status" value="1"/>
</dbReference>
<dbReference type="InterPro" id="IPR043146">
    <property type="entry name" value="Penicillin_amidase_N_B-knob"/>
</dbReference>
<comment type="caution">
    <text evidence="5">The sequence shown here is derived from an EMBL/GenBank/DDBJ whole genome shotgun (WGS) entry which is preliminary data.</text>
</comment>
<evidence type="ECO:0000313" key="5">
    <source>
        <dbReference type="EMBL" id="MEU9577165.1"/>
    </source>
</evidence>
<sequence>MPRPRHRVHRDRHGIPHLWAPDALALAHGQGVVTARDRGWQIEVERRRALGSSAAFLGAEHLAWDVLARRARLADTARRCYAALRPDTAAWISAFTRGINSALPEAGRRAPEFGRAGLRPGVWEPWTPLAVWLSHHLLFAGFPSKLWRDRVGSVLGAGAVAHFATDGPGSAGSNGWLLTADRTTTGAALLAGDPHRFVEAPGVYQQIRLACPEFDVVGLAVPGVPGIAHFGHTGHVAWAITNAMADYQDLYRERLRRAGTAVEAWGPDGWEPAEVRTETFQVAGGDPVEVEMVETARGPVVLQEAVPGAPGTADPSAGSEDPGSRGRWAAVSLRVPARVLGSLGFDALPALMRARTVADVDRAFDRWVEPVNVVMAADTAGDVLHRVAGAVPVRGEANRRGVVDAWDTTAAWSGRWEPMPRAAPRDGRAVMANARGIATPLGTEFAAPHRARRIAALLDSRPRWSPADIPAVHTDTLLPGASVLLARLVEPLDGLTPAAAALRRELDAWDRHMDAGSRGAAVFAAWRGALARRLAGDPALAALAPRPDDPEVFLPWLSLLGRVGHALESLTVPGALPPAVDVAAHARAALEEVARDGAPRSWGETHRLAAWEALPSASPLRPALEGDHDCVMSSSSVPGLTDLGARASVARFVWDLARREDSGWIVPLGASGLPDHPHARDQLPLWLRGALIPVVTDWHLLTEEETA</sequence>
<dbReference type="EC" id="3.5.1.-" evidence="5"/>
<dbReference type="PANTHER" id="PTHR34218:SF4">
    <property type="entry name" value="ACYL-HOMOSERINE LACTONE ACYLASE QUIP"/>
    <property type="match status" value="1"/>
</dbReference>
<gene>
    <name evidence="5" type="ORF">AB0D95_07850</name>
</gene>
<protein>
    <submittedName>
        <fullName evidence="5">Penicillin acylase family protein</fullName>
        <ecNumber evidence="5">3.5.1.-</ecNumber>
    </submittedName>
</protein>
<evidence type="ECO:0000256" key="1">
    <source>
        <dbReference type="ARBA" id="ARBA00006586"/>
    </source>
</evidence>
<dbReference type="InterPro" id="IPR043147">
    <property type="entry name" value="Penicillin_amidase_A-knob"/>
</dbReference>
<keyword evidence="2 5" id="KW-0378">Hydrolase</keyword>